<proteinExistence type="predicted"/>
<feature type="domain" description="DUF7584" evidence="3">
    <location>
        <begin position="223"/>
        <end position="332"/>
    </location>
</feature>
<dbReference type="InterPro" id="IPR056006">
    <property type="entry name" value="DUF7584"/>
</dbReference>
<dbReference type="InterPro" id="IPR056007">
    <property type="entry name" value="DUF7585"/>
</dbReference>
<evidence type="ECO:0000259" key="4">
    <source>
        <dbReference type="Pfam" id="PF24490"/>
    </source>
</evidence>
<evidence type="ECO:0000259" key="2">
    <source>
        <dbReference type="Pfam" id="PF24486"/>
    </source>
</evidence>
<evidence type="ECO:0000313" key="6">
    <source>
        <dbReference type="WBParaSite" id="SPAL_0000808000.1"/>
    </source>
</evidence>
<keyword evidence="5" id="KW-1185">Reference proteome</keyword>
<feature type="domain" description="DUF7583" evidence="2">
    <location>
        <begin position="333"/>
        <end position="431"/>
    </location>
</feature>
<dbReference type="Pfam" id="PF24486">
    <property type="entry name" value="DUF7583"/>
    <property type="match status" value="1"/>
</dbReference>
<dbReference type="AlphaFoldDB" id="A0A0N5BQB3"/>
<dbReference type="Pfam" id="PF24488">
    <property type="entry name" value="DUF7584"/>
    <property type="match status" value="1"/>
</dbReference>
<evidence type="ECO:0000313" key="5">
    <source>
        <dbReference type="Proteomes" id="UP000046392"/>
    </source>
</evidence>
<feature type="domain" description="DUF7585" evidence="4">
    <location>
        <begin position="37"/>
        <end position="219"/>
    </location>
</feature>
<keyword evidence="1" id="KW-0732">Signal</keyword>
<feature type="chain" id="PRO_5005894702" evidence="1">
    <location>
        <begin position="20"/>
        <end position="437"/>
    </location>
</feature>
<dbReference type="InterPro" id="IPR056005">
    <property type="entry name" value="DUF7583"/>
</dbReference>
<protein>
    <submittedName>
        <fullName evidence="6">CUB domain-containing protein</fullName>
    </submittedName>
</protein>
<dbReference type="Proteomes" id="UP000046392">
    <property type="component" value="Unplaced"/>
</dbReference>
<evidence type="ECO:0000259" key="3">
    <source>
        <dbReference type="Pfam" id="PF24488"/>
    </source>
</evidence>
<dbReference type="STRING" id="174720.A0A0N5BQB3"/>
<feature type="signal peptide" evidence="1">
    <location>
        <begin position="1"/>
        <end position="19"/>
    </location>
</feature>
<sequence>MYFIAVVLALVELSIYSHGHTHRYLFPGISRNPKDYESPHGLTIYSRSDTIALKCPYEGYQHYTDEDTFHDFESHEMLFKPDVGTLVKWKILTTNSLGETVSFSCGYLKTYEQKQTSNDTIKEQVIIHWSYRAKWENAPNTGKITTEEKQYAYKESIPDKCNSPIRDLIIVEKISELKAQILDVSETKRAPNDKLFYFFTKSDEEDKTMYKEPCLVLSASNFCPQITILDLEYITVPYKDDQILVFKLDEDKETTFDIRLNLQIGGRSLGYYNMDNVSITRMLYLEGTIDYAPMYSDYSDSTFTIFGYELVKLEYYCRDEEYEIPKSRLLFFGPKDDNLQLEERIYRYYDHDKRLQPNCTTDRMPYAFLKEMYCNGEKIKLDDLEYSNSTNFIVKRSRNFIILENVVDRAAVVKCVYRTPNGTITSNDQFVREYLIN</sequence>
<evidence type="ECO:0000256" key="1">
    <source>
        <dbReference type="SAM" id="SignalP"/>
    </source>
</evidence>
<organism evidence="5 6">
    <name type="scientific">Strongyloides papillosus</name>
    <name type="common">Intestinal threadworm</name>
    <dbReference type="NCBI Taxonomy" id="174720"/>
    <lineage>
        <taxon>Eukaryota</taxon>
        <taxon>Metazoa</taxon>
        <taxon>Ecdysozoa</taxon>
        <taxon>Nematoda</taxon>
        <taxon>Chromadorea</taxon>
        <taxon>Rhabditida</taxon>
        <taxon>Tylenchina</taxon>
        <taxon>Panagrolaimomorpha</taxon>
        <taxon>Strongyloidoidea</taxon>
        <taxon>Strongyloididae</taxon>
        <taxon>Strongyloides</taxon>
    </lineage>
</organism>
<name>A0A0N5BQB3_STREA</name>
<dbReference type="Pfam" id="PF24490">
    <property type="entry name" value="DUF7585"/>
    <property type="match status" value="1"/>
</dbReference>
<dbReference type="WBParaSite" id="SPAL_0000808000.1">
    <property type="protein sequence ID" value="SPAL_0000808000.1"/>
    <property type="gene ID" value="SPAL_0000808000"/>
</dbReference>
<reference evidence="6" key="1">
    <citation type="submission" date="2017-02" db="UniProtKB">
        <authorList>
            <consortium name="WormBaseParasite"/>
        </authorList>
    </citation>
    <scope>IDENTIFICATION</scope>
</reference>
<accession>A0A0N5BQB3</accession>